<evidence type="ECO:0000259" key="1">
    <source>
        <dbReference type="Pfam" id="PF11976"/>
    </source>
</evidence>
<evidence type="ECO:0000313" key="3">
    <source>
        <dbReference type="Proteomes" id="UP000288805"/>
    </source>
</evidence>
<dbReference type="SUPFAM" id="SSF54236">
    <property type="entry name" value="Ubiquitin-like"/>
    <property type="match status" value="1"/>
</dbReference>
<organism evidence="2 3">
    <name type="scientific">Vitis vinifera</name>
    <name type="common">Grape</name>
    <dbReference type="NCBI Taxonomy" id="29760"/>
    <lineage>
        <taxon>Eukaryota</taxon>
        <taxon>Viridiplantae</taxon>
        <taxon>Streptophyta</taxon>
        <taxon>Embryophyta</taxon>
        <taxon>Tracheophyta</taxon>
        <taxon>Spermatophyta</taxon>
        <taxon>Magnoliopsida</taxon>
        <taxon>eudicotyledons</taxon>
        <taxon>Gunneridae</taxon>
        <taxon>Pentapetalae</taxon>
        <taxon>rosids</taxon>
        <taxon>Vitales</taxon>
        <taxon>Vitaceae</taxon>
        <taxon>Viteae</taxon>
        <taxon>Vitis</taxon>
    </lineage>
</organism>
<dbReference type="AlphaFoldDB" id="A0A438BNN3"/>
<dbReference type="EMBL" id="QGNW01002701">
    <property type="protein sequence ID" value="RVW12584.1"/>
    <property type="molecule type" value="Genomic_DNA"/>
</dbReference>
<feature type="domain" description="Rad60/SUMO-like" evidence="1">
    <location>
        <begin position="58"/>
        <end position="108"/>
    </location>
</feature>
<reference evidence="2 3" key="1">
    <citation type="journal article" date="2018" name="PLoS Genet.">
        <title>Population sequencing reveals clonal diversity and ancestral inbreeding in the grapevine cultivar Chardonnay.</title>
        <authorList>
            <person name="Roach M.J."/>
            <person name="Johnson D.L."/>
            <person name="Bohlmann J."/>
            <person name="van Vuuren H.J."/>
            <person name="Jones S.J."/>
            <person name="Pretorius I.S."/>
            <person name="Schmidt S.A."/>
            <person name="Borneman A.R."/>
        </authorList>
    </citation>
    <scope>NUCLEOTIDE SEQUENCE [LARGE SCALE GENOMIC DNA]</scope>
    <source>
        <strain evidence="3">cv. Chardonnay</strain>
        <tissue evidence="2">Leaf</tissue>
    </source>
</reference>
<comment type="caution">
    <text evidence="2">The sequence shown here is derived from an EMBL/GenBank/DDBJ whole genome shotgun (WGS) entry which is preliminary data.</text>
</comment>
<accession>A0A438BNN3</accession>
<name>A0A438BNN3_VITVI</name>
<dbReference type="PANTHER" id="PTHR10562">
    <property type="entry name" value="SMALL UBIQUITIN-RELATED MODIFIER"/>
    <property type="match status" value="1"/>
</dbReference>
<dbReference type="InterPro" id="IPR029071">
    <property type="entry name" value="Ubiquitin-like_domsf"/>
</dbReference>
<dbReference type="InterPro" id="IPR022617">
    <property type="entry name" value="Rad60/SUMO-like_dom"/>
</dbReference>
<dbReference type="Pfam" id="PF11976">
    <property type="entry name" value="Rad60-SLD"/>
    <property type="match status" value="1"/>
</dbReference>
<evidence type="ECO:0000313" key="2">
    <source>
        <dbReference type="EMBL" id="RVW12584.1"/>
    </source>
</evidence>
<dbReference type="Proteomes" id="UP000288805">
    <property type="component" value="Unassembled WGS sequence"/>
</dbReference>
<proteinExistence type="predicted"/>
<gene>
    <name evidence="2" type="primary">SUMO2_2</name>
    <name evidence="2" type="ORF">CK203_106339</name>
</gene>
<dbReference type="Gene3D" id="3.10.20.90">
    <property type="entry name" value="Phosphatidylinositol 3-kinase Catalytic Subunit, Chain A, domain 1"/>
    <property type="match status" value="1"/>
</dbReference>
<protein>
    <submittedName>
        <fullName evidence="2">Small ubiquitin-related modifier 2</fullName>
    </submittedName>
</protein>
<sequence>MPQPAKRPLDQSTIEVKVKSQPLFSLGYSSSSMTEVLLKANPGSIIFTIYELNWTLDTDGRQLYFRINRSTPLQRLLVAYCQRINIDYKTMQFVYNGNRVTAKQTPEQVVDVLGINVDIIRPFHHGHLGMEDGDEIDALTHQMGGGCRAF</sequence>